<dbReference type="SUPFAM" id="SSF53448">
    <property type="entry name" value="Nucleotide-diphospho-sugar transferases"/>
    <property type="match status" value="1"/>
</dbReference>
<name>A0A3D8IGG9_9HELI</name>
<dbReference type="Proteomes" id="UP000256650">
    <property type="component" value="Unassembled WGS sequence"/>
</dbReference>
<accession>A0A3D8IGG9</accession>
<evidence type="ECO:0000313" key="1">
    <source>
        <dbReference type="EMBL" id="RDU64347.1"/>
    </source>
</evidence>
<dbReference type="OrthoDB" id="5460665at2"/>
<gene>
    <name evidence="1" type="ORF">CQA43_00605</name>
</gene>
<reference evidence="1 2" key="1">
    <citation type="submission" date="2018-04" db="EMBL/GenBank/DDBJ databases">
        <title>Novel Campyloabacter and Helicobacter Species and Strains.</title>
        <authorList>
            <person name="Mannion A.J."/>
            <person name="Shen Z."/>
            <person name="Fox J.G."/>
        </authorList>
    </citation>
    <scope>NUCLEOTIDE SEQUENCE [LARGE SCALE GENOMIC DNA]</scope>
    <source>
        <strain evidence="1 2">MIT 99-5101</strain>
    </source>
</reference>
<keyword evidence="1" id="KW-0808">Transferase</keyword>
<protein>
    <submittedName>
        <fullName evidence="1">Glycosyl transferase</fullName>
    </submittedName>
</protein>
<dbReference type="EMBL" id="NXLS01000001">
    <property type="protein sequence ID" value="RDU64347.1"/>
    <property type="molecule type" value="Genomic_DNA"/>
</dbReference>
<dbReference type="AlphaFoldDB" id="A0A3D8IGG9"/>
<dbReference type="InterPro" id="IPR002495">
    <property type="entry name" value="Glyco_trans_8"/>
</dbReference>
<keyword evidence="2" id="KW-1185">Reference proteome</keyword>
<dbReference type="GO" id="GO:0016757">
    <property type="term" value="F:glycosyltransferase activity"/>
    <property type="evidence" value="ECO:0007669"/>
    <property type="project" value="InterPro"/>
</dbReference>
<comment type="caution">
    <text evidence="1">The sequence shown here is derived from an EMBL/GenBank/DDBJ whole genome shotgun (WGS) entry which is preliminary data.</text>
</comment>
<proteinExistence type="predicted"/>
<dbReference type="Pfam" id="PF01501">
    <property type="entry name" value="Glyco_transf_8"/>
    <property type="match status" value="1"/>
</dbReference>
<dbReference type="Gene3D" id="3.90.550.10">
    <property type="entry name" value="Spore Coat Polysaccharide Biosynthesis Protein SpsA, Chain A"/>
    <property type="match status" value="1"/>
</dbReference>
<sequence length="405" mass="46968">MKKYPLGILLCATCDSAFVIGALLANIKAKCADKVDIFYLIHDGFSKSDKKALKQIAGTSEVKFEAFTKEDFITKLNTYRKTPINLRNDSFLNRWTHMVYACFEGLKYLQECECVIYLDFDILLLHEIGHLKHLMGDYVLAANRGKNKLKASLPSAPQEFANLEIYRTGIIVFNDTLESPLECYDFIYSQSAKHALNDQAIFSLLIFEKKLKTKVLDNRYCGSVLWRKNQNPILIHAYGSKNRFWNNHLCNQIWQEWNLYYKQWLDASGSPNTKGFIANTTYGYERIRYHLSYKLGYAIIQNYKTLWGCLKLPFILAFIALKHRQEARFYAHIIAKSPHLKLPPLKSYDDYKSAIYEKQTFSYRLGASLIQACKTIHKGGMIEFYKQAKKLQKESREKNAPKILS</sequence>
<evidence type="ECO:0000313" key="2">
    <source>
        <dbReference type="Proteomes" id="UP000256650"/>
    </source>
</evidence>
<organism evidence="1 2">
    <name type="scientific">Helicobacter ganmani</name>
    <dbReference type="NCBI Taxonomy" id="60246"/>
    <lineage>
        <taxon>Bacteria</taxon>
        <taxon>Pseudomonadati</taxon>
        <taxon>Campylobacterota</taxon>
        <taxon>Epsilonproteobacteria</taxon>
        <taxon>Campylobacterales</taxon>
        <taxon>Helicobacteraceae</taxon>
        <taxon>Helicobacter</taxon>
    </lineage>
</organism>
<dbReference type="InterPro" id="IPR029044">
    <property type="entry name" value="Nucleotide-diphossugar_trans"/>
</dbReference>